<keyword evidence="18" id="KW-1185">Reference proteome</keyword>
<evidence type="ECO:0000256" key="2">
    <source>
        <dbReference type="ARBA" id="ARBA00004308"/>
    </source>
</evidence>
<gene>
    <name evidence="17" type="ORF">EOD39_16871</name>
</gene>
<dbReference type="Gene3D" id="1.20.1110.10">
    <property type="entry name" value="Calcium-transporting ATPase, transmembrane domain"/>
    <property type="match status" value="1"/>
</dbReference>
<comment type="subcellular location">
    <subcellularLocation>
        <location evidence="2">Endomembrane system</location>
    </subcellularLocation>
    <subcellularLocation>
        <location evidence="1 15">Membrane</location>
        <topology evidence="1 15">Multi-pass membrane protein</topology>
    </subcellularLocation>
</comment>
<organism evidence="17 18">
    <name type="scientific">Acipenser ruthenus</name>
    <name type="common">Sterlet sturgeon</name>
    <dbReference type="NCBI Taxonomy" id="7906"/>
    <lineage>
        <taxon>Eukaryota</taxon>
        <taxon>Metazoa</taxon>
        <taxon>Chordata</taxon>
        <taxon>Craniata</taxon>
        <taxon>Vertebrata</taxon>
        <taxon>Euteleostomi</taxon>
        <taxon>Actinopterygii</taxon>
        <taxon>Chondrostei</taxon>
        <taxon>Acipenseriformes</taxon>
        <taxon>Acipenseridae</taxon>
        <taxon>Acipenser</taxon>
    </lineage>
</organism>
<keyword evidence="13" id="KW-1071">Ligand-gated ion channel</keyword>
<keyword evidence="5 15" id="KW-0812">Transmembrane</keyword>
<sequence length="421" mass="47910">MALSVLVTIEMFNALNSLSENQSLLRMPPWVNVWLLGAIVLSLSLHFLILHVEPLPLIFQVTPLSVSQWMVVLKISIPVILLDEGLKYLSRNFLEVNAETMGRLSDCFSEFMFEYDTPRMVLVRHKKVGIVYRLIQLGVLAYIIGWVFMYEKGYQSVDSVVSTVSVKMKGIAYTNEKNNSRIWDVADYVFPPQGVGSFVVMTNYIETAGQKQGNCTKISYIDFPPSGILTGKCVEYKGTLKTCEIFGWCPLENDNHIPDPPLLMAAENFTMFIKNAITFPRYGVSRSNVVPFNESCIFHKDTDPLCPIFRLGDLVTMAGFDFRKIAVKGGMIVIGIIWDCDLDWSASHCNPTFNIHGLYGEDSLSTPGYNFRFAKYFMEDRTEKRTLMKVFGIRFDIIVHGMRRNVYKSLKFKSTEDEGEE</sequence>
<dbReference type="Pfam" id="PF00864">
    <property type="entry name" value="P2X_receptor"/>
    <property type="match status" value="1"/>
</dbReference>
<dbReference type="GO" id="GO:0098794">
    <property type="term" value="C:postsynapse"/>
    <property type="evidence" value="ECO:0007669"/>
    <property type="project" value="GOC"/>
</dbReference>
<dbReference type="InterPro" id="IPR027309">
    <property type="entry name" value="P2X_extracellular_dom_sf"/>
</dbReference>
<name>A0A444V4W3_ACIRT</name>
<evidence type="ECO:0000256" key="14">
    <source>
        <dbReference type="ARBA" id="ARBA00023303"/>
    </source>
</evidence>
<dbReference type="SUPFAM" id="SSF81665">
    <property type="entry name" value="Calcium ATPase, transmembrane domain M"/>
    <property type="match status" value="1"/>
</dbReference>
<dbReference type="Gene3D" id="2.60.490.10">
    <property type="entry name" value="atp-gated p2x4 ion channel domain"/>
    <property type="match status" value="1"/>
</dbReference>
<evidence type="ECO:0000313" key="17">
    <source>
        <dbReference type="EMBL" id="RXM95446.1"/>
    </source>
</evidence>
<comment type="function">
    <text evidence="15">Receptor for ATP that acts as a ligand-gated ion channel.</text>
</comment>
<protein>
    <recommendedName>
        <fullName evidence="15">P2X purinoceptor</fullName>
    </recommendedName>
</protein>
<feature type="transmembrane region" description="Helical" evidence="15">
    <location>
        <begin position="130"/>
        <end position="149"/>
    </location>
</feature>
<evidence type="ECO:0000256" key="8">
    <source>
        <dbReference type="ARBA" id="ARBA00022842"/>
    </source>
</evidence>
<evidence type="ECO:0000256" key="7">
    <source>
        <dbReference type="ARBA" id="ARBA00022840"/>
    </source>
</evidence>
<dbReference type="EMBL" id="SCEB01002384">
    <property type="protein sequence ID" value="RXM95446.1"/>
    <property type="molecule type" value="Genomic_DNA"/>
</dbReference>
<evidence type="ECO:0000256" key="11">
    <source>
        <dbReference type="ARBA" id="ARBA00023065"/>
    </source>
</evidence>
<evidence type="ECO:0000256" key="6">
    <source>
        <dbReference type="ARBA" id="ARBA00022741"/>
    </source>
</evidence>
<dbReference type="AlphaFoldDB" id="A0A444V4W3"/>
<evidence type="ECO:0000256" key="12">
    <source>
        <dbReference type="ARBA" id="ARBA00023136"/>
    </source>
</evidence>
<dbReference type="GO" id="GO:0005886">
    <property type="term" value="C:plasma membrane"/>
    <property type="evidence" value="ECO:0007669"/>
    <property type="project" value="InterPro"/>
</dbReference>
<dbReference type="GO" id="GO:0012505">
    <property type="term" value="C:endomembrane system"/>
    <property type="evidence" value="ECO:0007669"/>
    <property type="project" value="UniProtKB-SubCell"/>
</dbReference>
<evidence type="ECO:0000256" key="3">
    <source>
        <dbReference type="ARBA" id="ARBA00009848"/>
    </source>
</evidence>
<dbReference type="NCBIfam" id="TIGR00863">
    <property type="entry name" value="P2X"/>
    <property type="match status" value="1"/>
</dbReference>
<dbReference type="FunFam" id="1.20.1110.10:FF:000065">
    <property type="entry name" value="Sarcoplasmic/endoplasmic reticulum calcium ATPase 1"/>
    <property type="match status" value="1"/>
</dbReference>
<keyword evidence="10 15" id="KW-1133">Transmembrane helix</keyword>
<evidence type="ECO:0000259" key="16">
    <source>
        <dbReference type="Pfam" id="PF00689"/>
    </source>
</evidence>
<evidence type="ECO:0000256" key="1">
    <source>
        <dbReference type="ARBA" id="ARBA00004141"/>
    </source>
</evidence>
<keyword evidence="12 15" id="KW-0472">Membrane</keyword>
<evidence type="ECO:0000256" key="10">
    <source>
        <dbReference type="ARBA" id="ARBA00022989"/>
    </source>
</evidence>
<keyword evidence="14 15" id="KW-0407">Ion channel</keyword>
<dbReference type="Gene3D" id="1.10.287.940">
    <property type="entry name" value="atp-gated p2x4 ion channel"/>
    <property type="match status" value="1"/>
</dbReference>
<dbReference type="GO" id="GO:0004931">
    <property type="term" value="F:extracellularly ATP-gated monoatomic cation channel activity"/>
    <property type="evidence" value="ECO:0007669"/>
    <property type="project" value="InterPro"/>
</dbReference>
<dbReference type="InterPro" id="IPR023298">
    <property type="entry name" value="ATPase_P-typ_TM_dom_sf"/>
</dbReference>
<keyword evidence="4 15" id="KW-0813">Transport</keyword>
<dbReference type="GO" id="GO:0033198">
    <property type="term" value="P:response to ATP"/>
    <property type="evidence" value="ECO:0007669"/>
    <property type="project" value="InterPro"/>
</dbReference>
<evidence type="ECO:0000256" key="4">
    <source>
        <dbReference type="ARBA" id="ARBA00022448"/>
    </source>
</evidence>
<evidence type="ECO:0000256" key="5">
    <source>
        <dbReference type="ARBA" id="ARBA00022692"/>
    </source>
</evidence>
<accession>A0A444V4W3</accession>
<dbReference type="FunFam" id="1.10.287.940:FF:000005">
    <property type="entry name" value="P2X purinoceptor"/>
    <property type="match status" value="1"/>
</dbReference>
<dbReference type="InterPro" id="IPR059116">
    <property type="entry name" value="P2X_receptor"/>
</dbReference>
<evidence type="ECO:0000313" key="18">
    <source>
        <dbReference type="Proteomes" id="UP000289886"/>
    </source>
</evidence>
<keyword evidence="8" id="KW-0460">Magnesium</keyword>
<dbReference type="PANTHER" id="PTHR10125">
    <property type="entry name" value="P2X PURINOCEPTOR"/>
    <property type="match status" value="1"/>
</dbReference>
<dbReference type="PANTHER" id="PTHR10125:SF9">
    <property type="entry name" value="P2X PURINOCEPTOR 1"/>
    <property type="match status" value="1"/>
</dbReference>
<dbReference type="InterPro" id="IPR006068">
    <property type="entry name" value="ATPase_P-typ_cation-transptr_C"/>
</dbReference>
<keyword evidence="15" id="KW-0675">Receptor</keyword>
<dbReference type="InterPro" id="IPR001429">
    <property type="entry name" value="P2X_purnocptor"/>
</dbReference>
<proteinExistence type="inferred from homology"/>
<reference evidence="17 18" key="1">
    <citation type="submission" date="2019-01" db="EMBL/GenBank/DDBJ databases">
        <title>Draft Genome and Complete Hox-Cluster Characterization of the Sterlet Sturgeon (Acipenser ruthenus).</title>
        <authorList>
            <person name="Wei Q."/>
        </authorList>
    </citation>
    <scope>NUCLEOTIDE SEQUENCE [LARGE SCALE GENOMIC DNA]</scope>
    <source>
        <strain evidence="17">WHYD16114868_AA</strain>
        <tissue evidence="17">Blood</tissue>
    </source>
</reference>
<feature type="domain" description="Cation-transporting P-type ATPase C-terminal" evidence="16">
    <location>
        <begin position="1"/>
        <end position="89"/>
    </location>
</feature>
<evidence type="ECO:0000256" key="15">
    <source>
        <dbReference type="RuleBase" id="RU000681"/>
    </source>
</evidence>
<comment type="caution">
    <text evidence="17">The sequence shown here is derived from an EMBL/GenBank/DDBJ whole genome shotgun (WGS) entry which is preliminary data.</text>
</comment>
<dbReference type="GO" id="GO:0070588">
    <property type="term" value="P:calcium ion transmembrane transport"/>
    <property type="evidence" value="ECO:0007669"/>
    <property type="project" value="TreeGrafter"/>
</dbReference>
<keyword evidence="11 15" id="KW-0406">Ion transport</keyword>
<dbReference type="PRINTS" id="PR01307">
    <property type="entry name" value="P2XRECEPTOR"/>
</dbReference>
<dbReference type="GO" id="GO:0005524">
    <property type="term" value="F:ATP binding"/>
    <property type="evidence" value="ECO:0007669"/>
    <property type="project" value="UniProtKB-KW"/>
</dbReference>
<comment type="similarity">
    <text evidence="3 15">Belongs to the P2X receptor family.</text>
</comment>
<keyword evidence="6" id="KW-0547">Nucleotide-binding</keyword>
<dbReference type="GO" id="GO:0001614">
    <property type="term" value="F:purinergic nucleotide receptor activity"/>
    <property type="evidence" value="ECO:0007669"/>
    <property type="project" value="InterPro"/>
</dbReference>
<dbReference type="Pfam" id="PF00689">
    <property type="entry name" value="Cation_ATPase_C"/>
    <property type="match status" value="1"/>
</dbReference>
<keyword evidence="7" id="KW-0067">ATP-binding</keyword>
<keyword evidence="9" id="KW-1278">Translocase</keyword>
<dbReference type="Proteomes" id="UP000289886">
    <property type="component" value="Unassembled WGS sequence"/>
</dbReference>
<evidence type="ECO:0000256" key="13">
    <source>
        <dbReference type="ARBA" id="ARBA00023286"/>
    </source>
</evidence>
<evidence type="ECO:0000256" key="9">
    <source>
        <dbReference type="ARBA" id="ARBA00022967"/>
    </source>
</evidence>
<feature type="transmembrane region" description="Helical" evidence="15">
    <location>
        <begin position="31"/>
        <end position="51"/>
    </location>
</feature>